<evidence type="ECO:0000313" key="3">
    <source>
        <dbReference type="Proteomes" id="UP000182192"/>
    </source>
</evidence>
<keyword evidence="1" id="KW-0472">Membrane</keyword>
<feature type="transmembrane region" description="Helical" evidence="1">
    <location>
        <begin position="6"/>
        <end position="24"/>
    </location>
</feature>
<reference evidence="2 3" key="1">
    <citation type="submission" date="2016-10" db="EMBL/GenBank/DDBJ databases">
        <authorList>
            <person name="de Groot N.N."/>
        </authorList>
    </citation>
    <scope>NUCLEOTIDE SEQUENCE [LARGE SCALE GENOMIC DNA]</scope>
    <source>
        <strain evidence="2 3">AR67</strain>
    </source>
</reference>
<keyword evidence="1" id="KW-1133">Transmembrane helix</keyword>
<sequence length="42" mass="5041">MQFIYWAALFVGLAGILYTVYGLVRLNDYFYEVYAYDRDPYS</sequence>
<organism evidence="2 3">
    <name type="scientific">Ruminococcus albus</name>
    <dbReference type="NCBI Taxonomy" id="1264"/>
    <lineage>
        <taxon>Bacteria</taxon>
        <taxon>Bacillati</taxon>
        <taxon>Bacillota</taxon>
        <taxon>Clostridia</taxon>
        <taxon>Eubacteriales</taxon>
        <taxon>Oscillospiraceae</taxon>
        <taxon>Ruminococcus</taxon>
    </lineage>
</organism>
<protein>
    <submittedName>
        <fullName evidence="2">Uncharacterized protein</fullName>
    </submittedName>
</protein>
<dbReference type="EMBL" id="FOKQ01000066">
    <property type="protein sequence ID" value="SFD33553.1"/>
    <property type="molecule type" value="Genomic_DNA"/>
</dbReference>
<keyword evidence="1" id="KW-0812">Transmembrane</keyword>
<gene>
    <name evidence="2" type="ORF">SAMN02910406_03698</name>
</gene>
<dbReference type="AlphaFoldDB" id="A0A1I1RPR4"/>
<dbReference type="RefSeq" id="WP_278288238.1">
    <property type="nucleotide sequence ID" value="NZ_FOKQ01000066.1"/>
</dbReference>
<name>A0A1I1RPR4_RUMAL</name>
<evidence type="ECO:0000256" key="1">
    <source>
        <dbReference type="SAM" id="Phobius"/>
    </source>
</evidence>
<proteinExistence type="predicted"/>
<evidence type="ECO:0000313" key="2">
    <source>
        <dbReference type="EMBL" id="SFD33553.1"/>
    </source>
</evidence>
<accession>A0A1I1RPR4</accession>
<dbReference type="Proteomes" id="UP000182192">
    <property type="component" value="Unassembled WGS sequence"/>
</dbReference>